<protein>
    <recommendedName>
        <fullName evidence="4">DUF3987 domain-containing protein</fullName>
    </recommendedName>
</protein>
<name>A0ABX3VRX5_9MYCO</name>
<comment type="caution">
    <text evidence="2">The sequence shown here is derived from an EMBL/GenBank/DDBJ whole genome shotgun (WGS) entry which is preliminary data.</text>
</comment>
<feature type="region of interest" description="Disordered" evidence="1">
    <location>
        <begin position="510"/>
        <end position="529"/>
    </location>
</feature>
<dbReference type="Proteomes" id="UP000193801">
    <property type="component" value="Unassembled WGS sequence"/>
</dbReference>
<evidence type="ECO:0000256" key="1">
    <source>
        <dbReference type="SAM" id="MobiDB-lite"/>
    </source>
</evidence>
<evidence type="ECO:0000313" key="2">
    <source>
        <dbReference type="EMBL" id="ORW32717.1"/>
    </source>
</evidence>
<organism evidence="2 3">
    <name type="scientific">Mycobacterium paraense</name>
    <dbReference type="NCBI Taxonomy" id="767916"/>
    <lineage>
        <taxon>Bacteria</taxon>
        <taxon>Bacillati</taxon>
        <taxon>Actinomycetota</taxon>
        <taxon>Actinomycetes</taxon>
        <taxon>Mycobacteriales</taxon>
        <taxon>Mycobacteriaceae</taxon>
        <taxon>Mycobacterium</taxon>
        <taxon>Mycobacterium simiae complex</taxon>
    </lineage>
</organism>
<reference evidence="2 3" key="1">
    <citation type="journal article" date="2015" name="Emerg. Microbes Infect.">
        <title>Characterization of 17 strains belonging to the Mycobacterium simiae complex and description of Mycobacterium paraense sp. nov.</title>
        <authorList>
            <person name="Fusco da Costa A.R."/>
            <person name="Fedrizzi T."/>
            <person name="Lopes M.L."/>
            <person name="Pecorari M."/>
            <person name="Oliveira da Costa W.L."/>
            <person name="Giacobazzi E."/>
            <person name="da Costa Bahia J.R."/>
            <person name="De Sanctis V."/>
            <person name="Batista Lima K.V."/>
            <person name="Bertorelli R."/>
            <person name="Grottola A."/>
            <person name="Fabio A."/>
            <person name="Mariottini A."/>
            <person name="Ferretti P."/>
            <person name="Di Leva F."/>
            <person name="Fregni Serpini G."/>
            <person name="Tagliazucchi S."/>
            <person name="Rumpianesi F."/>
            <person name="Jousson O."/>
            <person name="Segata N."/>
            <person name="Tortoli E."/>
        </authorList>
    </citation>
    <scope>NUCLEOTIDE SEQUENCE [LARGE SCALE GENOMIC DNA]</scope>
    <source>
        <strain evidence="2 3">FI-07156</strain>
    </source>
</reference>
<dbReference type="Pfam" id="PF13148">
    <property type="entry name" value="DUF3987"/>
    <property type="match status" value="1"/>
</dbReference>
<proteinExistence type="predicted"/>
<evidence type="ECO:0008006" key="4">
    <source>
        <dbReference type="Google" id="ProtNLM"/>
    </source>
</evidence>
<dbReference type="Gene3D" id="1.10.10.60">
    <property type="entry name" value="Homeodomain-like"/>
    <property type="match status" value="1"/>
</dbReference>
<evidence type="ECO:0000313" key="3">
    <source>
        <dbReference type="Proteomes" id="UP000193801"/>
    </source>
</evidence>
<accession>A0ABX3VRX5</accession>
<sequence length="577" mass="61683">MTFDSIPLASEKVTVPPFPVDAFPAVIADMVNAVAESTQTDPSMAATTALTALAACVGGRADVQVRGGWREPLCLFTATIARPGERKSPVQNAIAAPLHEVETELTLAGELEQLEWAQQLDMAKRTVAKLNKDAVNAAAKAIRLGATHEDKQVAAAAAQAAKDAQKSVRAIGIPRIPRLLADDVTPTSTATLLAEHGGRITILSTEGGVFDMLAGPHARGGAGLSVFLKAHAGDRIMVDRQSRGRQVIPHPALSMGLMVQPRVIEAVATNRDFTGRGLLARFLYAMPESRVGRRSIGVPPDRQVEARYLGFMRTLAAGMAAWTDAPAVVVLSGDADTQVRDLEAATEPTLVDDDAPQGLIDWRGKYVGAVVRIAGLLHFAEHGEKGFRLPVQVETIRQAERIGEYFSACAANVFAAMDIDPVTSDAEYLLERIKVLDKVLLSARDLFSATNRSRFRNRAGMKPALNQLILLGYLSPVSPAEKRTGGGRPPSQLYRVHFAADAAIAANAVSGASDDGRRDSGDRSPAGWRAAITARDTRIRELRGRGRTYSEIAAEVGCSTPTVSRVLRKSQSPCTEN</sequence>
<dbReference type="InterPro" id="IPR025048">
    <property type="entry name" value="DUF3987"/>
</dbReference>
<keyword evidence="3" id="KW-1185">Reference proteome</keyword>
<gene>
    <name evidence="2" type="ORF">AWB91_09490</name>
</gene>
<dbReference type="RefSeq" id="WP_085093513.1">
    <property type="nucleotide sequence ID" value="NZ_LQPK01000006.1"/>
</dbReference>
<dbReference type="EMBL" id="LQPK01000006">
    <property type="protein sequence ID" value="ORW32717.1"/>
    <property type="molecule type" value="Genomic_DNA"/>
</dbReference>